<evidence type="ECO:0000256" key="1">
    <source>
        <dbReference type="SAM" id="MobiDB-lite"/>
    </source>
</evidence>
<dbReference type="EMBL" id="CADCWK010000229">
    <property type="protein sequence ID" value="CAA9565948.1"/>
    <property type="molecule type" value="Genomic_DNA"/>
</dbReference>
<sequence>MGLVPDGSHRTWPVSGRERVHRRRAFSDERRATIVHPGV</sequence>
<dbReference type="AlphaFoldDB" id="A0A6J4V5J0"/>
<protein>
    <submittedName>
        <fullName evidence="2">Uncharacterized protein</fullName>
    </submittedName>
</protein>
<accession>A0A6J4V5J0</accession>
<name>A0A6J4V5J0_9BACT</name>
<reference evidence="2" key="1">
    <citation type="submission" date="2020-02" db="EMBL/GenBank/DDBJ databases">
        <authorList>
            <person name="Meier V. D."/>
        </authorList>
    </citation>
    <scope>NUCLEOTIDE SEQUENCE</scope>
    <source>
        <strain evidence="2">AVDCRST_MAG33</strain>
    </source>
</reference>
<gene>
    <name evidence="2" type="ORF">AVDCRST_MAG33-2058</name>
</gene>
<proteinExistence type="predicted"/>
<evidence type="ECO:0000313" key="2">
    <source>
        <dbReference type="EMBL" id="CAA9565948.1"/>
    </source>
</evidence>
<organism evidence="2">
    <name type="scientific">uncultured Thermomicrobiales bacterium</name>
    <dbReference type="NCBI Taxonomy" id="1645740"/>
    <lineage>
        <taxon>Bacteria</taxon>
        <taxon>Pseudomonadati</taxon>
        <taxon>Thermomicrobiota</taxon>
        <taxon>Thermomicrobia</taxon>
        <taxon>Thermomicrobiales</taxon>
        <taxon>environmental samples</taxon>
    </lineage>
</organism>
<feature type="region of interest" description="Disordered" evidence="1">
    <location>
        <begin position="1"/>
        <end position="25"/>
    </location>
</feature>